<keyword evidence="2" id="KW-0812">Transmembrane</keyword>
<feature type="transmembrane region" description="Helical" evidence="2">
    <location>
        <begin position="186"/>
        <end position="206"/>
    </location>
</feature>
<feature type="transmembrane region" description="Helical" evidence="2">
    <location>
        <begin position="79"/>
        <end position="100"/>
    </location>
</feature>
<feature type="transmembrane region" description="Helical" evidence="2">
    <location>
        <begin position="212"/>
        <end position="231"/>
    </location>
</feature>
<accession>A0A853C109</accession>
<protein>
    <submittedName>
        <fullName evidence="3">Putative membrane protein</fullName>
    </submittedName>
</protein>
<feature type="transmembrane region" description="Helical" evidence="2">
    <location>
        <begin position="154"/>
        <end position="179"/>
    </location>
</feature>
<dbReference type="RefSeq" id="WP_218910139.1">
    <property type="nucleotide sequence ID" value="NZ_JACCFP010000001.1"/>
</dbReference>
<feature type="compositionally biased region" description="Basic residues" evidence="1">
    <location>
        <begin position="1"/>
        <end position="10"/>
    </location>
</feature>
<organism evidence="3 4">
    <name type="scientific">Nocardioides thalensis</name>
    <dbReference type="NCBI Taxonomy" id="1914755"/>
    <lineage>
        <taxon>Bacteria</taxon>
        <taxon>Bacillati</taxon>
        <taxon>Actinomycetota</taxon>
        <taxon>Actinomycetes</taxon>
        <taxon>Propionibacteriales</taxon>
        <taxon>Nocardioidaceae</taxon>
        <taxon>Nocardioides</taxon>
    </lineage>
</organism>
<feature type="transmembrane region" description="Helical" evidence="2">
    <location>
        <begin position="112"/>
        <end position="134"/>
    </location>
</feature>
<keyword evidence="4" id="KW-1185">Reference proteome</keyword>
<comment type="caution">
    <text evidence="3">The sequence shown here is derived from an EMBL/GenBank/DDBJ whole genome shotgun (WGS) entry which is preliminary data.</text>
</comment>
<evidence type="ECO:0000313" key="4">
    <source>
        <dbReference type="Proteomes" id="UP000530424"/>
    </source>
</evidence>
<name>A0A853C109_9ACTN</name>
<gene>
    <name evidence="3" type="ORF">HNR19_000741</name>
</gene>
<keyword evidence="2" id="KW-0472">Membrane</keyword>
<evidence type="ECO:0000256" key="1">
    <source>
        <dbReference type="SAM" id="MobiDB-lite"/>
    </source>
</evidence>
<evidence type="ECO:0000256" key="2">
    <source>
        <dbReference type="SAM" id="Phobius"/>
    </source>
</evidence>
<keyword evidence="2" id="KW-1133">Transmembrane helix</keyword>
<dbReference type="EMBL" id="JACCFP010000001">
    <property type="protein sequence ID" value="NYJ00043.1"/>
    <property type="molecule type" value="Genomic_DNA"/>
</dbReference>
<feature type="transmembrane region" description="Helical" evidence="2">
    <location>
        <begin position="31"/>
        <end position="56"/>
    </location>
</feature>
<proteinExistence type="predicted"/>
<sequence length="239" mass="24623">MTTHTVHHNPVRSDLPPAPGAPAQAQPSTRWALAGLVAGIAGAGAIASSLAVSAVYDESLDRDAAAIADKMGDFVPQMLAFHVLGMVSAVLMIVFAAGLYRRLRASLPADSTLPMIGFSGLFGTAIVVVLGTGLDTEFIFAAADGEIVVDEALVFYNHWIGTIPWIWGLLGLSGIVLFLASRAGAVAKWLGLVGLLGGGLTLLLGISPLQYMAGFTGPVGLVVVSLGFLVGDKAFRGRA</sequence>
<evidence type="ECO:0000313" key="3">
    <source>
        <dbReference type="EMBL" id="NYJ00043.1"/>
    </source>
</evidence>
<dbReference type="AlphaFoldDB" id="A0A853C109"/>
<reference evidence="3 4" key="1">
    <citation type="submission" date="2020-07" db="EMBL/GenBank/DDBJ databases">
        <title>Sequencing the genomes of 1000 actinobacteria strains.</title>
        <authorList>
            <person name="Klenk H.-P."/>
        </authorList>
    </citation>
    <scope>NUCLEOTIDE SEQUENCE [LARGE SCALE GENOMIC DNA]</scope>
    <source>
        <strain evidence="3 4">DSM 103833</strain>
    </source>
</reference>
<dbReference type="Proteomes" id="UP000530424">
    <property type="component" value="Unassembled WGS sequence"/>
</dbReference>
<feature type="region of interest" description="Disordered" evidence="1">
    <location>
        <begin position="1"/>
        <end position="25"/>
    </location>
</feature>